<dbReference type="Proteomes" id="UP001175000">
    <property type="component" value="Unassembled WGS sequence"/>
</dbReference>
<evidence type="ECO:0000313" key="3">
    <source>
        <dbReference type="Proteomes" id="UP001175000"/>
    </source>
</evidence>
<evidence type="ECO:0000313" key="2">
    <source>
        <dbReference type="EMBL" id="KAK0611711.1"/>
    </source>
</evidence>
<evidence type="ECO:0000259" key="1">
    <source>
        <dbReference type="Pfam" id="PF01926"/>
    </source>
</evidence>
<dbReference type="GO" id="GO:0016787">
    <property type="term" value="F:hydrolase activity"/>
    <property type="evidence" value="ECO:0007669"/>
    <property type="project" value="UniProtKB-KW"/>
</dbReference>
<gene>
    <name evidence="2" type="ORF">B0T14DRAFT_334149</name>
</gene>
<feature type="domain" description="G" evidence="1">
    <location>
        <begin position="12"/>
        <end position="80"/>
    </location>
</feature>
<name>A0AA39WCV7_9PEZI</name>
<keyword evidence="3" id="KW-1185">Reference proteome</keyword>
<dbReference type="Pfam" id="PF01926">
    <property type="entry name" value="MMR_HSR1"/>
    <property type="match status" value="1"/>
</dbReference>
<dbReference type="GO" id="GO:0005525">
    <property type="term" value="F:GTP binding"/>
    <property type="evidence" value="ECO:0007669"/>
    <property type="project" value="InterPro"/>
</dbReference>
<dbReference type="InterPro" id="IPR006073">
    <property type="entry name" value="GTP-bd"/>
</dbReference>
<organism evidence="2 3">
    <name type="scientific">Immersiella caudata</name>
    <dbReference type="NCBI Taxonomy" id="314043"/>
    <lineage>
        <taxon>Eukaryota</taxon>
        <taxon>Fungi</taxon>
        <taxon>Dikarya</taxon>
        <taxon>Ascomycota</taxon>
        <taxon>Pezizomycotina</taxon>
        <taxon>Sordariomycetes</taxon>
        <taxon>Sordariomycetidae</taxon>
        <taxon>Sordariales</taxon>
        <taxon>Lasiosphaeriaceae</taxon>
        <taxon>Immersiella</taxon>
    </lineage>
</organism>
<dbReference type="EMBL" id="JAULSU010000007">
    <property type="protein sequence ID" value="KAK0611711.1"/>
    <property type="molecule type" value="Genomic_DNA"/>
</dbReference>
<protein>
    <submittedName>
        <fullName evidence="2">P-loop containing nucleoside triphosphate hydrolase protein</fullName>
    </submittedName>
</protein>
<accession>A0AA39WCV7</accession>
<dbReference type="AlphaFoldDB" id="A0AA39WCV7"/>
<sequence>MAQGANNRKFMVLLMGVTGAGKTTFASLASGQDLVIGHGLDPCTQDPLAVEFSVDEHRVVLIDTPGFDDDARNDVEILSDIAKWLSAEGLLRGQTLDGLVLLHPVTRNFVSGMERRRTQLLEKILGEDAYQRVTIATTMWGTLGREYAQRLDAEYKGVFDKNGRLGNSGVWANFTKKGAQVVRHDNNRESARSIIRTIVNRAIEEGIQETLLQKEIADRNVGFMGSALGQHLVAHLEEDIRLLERDLMKHREECPGMGARWSLHSASYRRWKEWEAERVTLEKRIARREAQLARLRGFVSWTGQLEKLWTTPAQVFSRLWT</sequence>
<dbReference type="Gene3D" id="3.40.50.300">
    <property type="entry name" value="P-loop containing nucleotide triphosphate hydrolases"/>
    <property type="match status" value="1"/>
</dbReference>
<dbReference type="InterPro" id="IPR027417">
    <property type="entry name" value="P-loop_NTPase"/>
</dbReference>
<keyword evidence="2" id="KW-0378">Hydrolase</keyword>
<proteinExistence type="predicted"/>
<reference evidence="2" key="1">
    <citation type="submission" date="2023-06" db="EMBL/GenBank/DDBJ databases">
        <title>Genome-scale phylogeny and comparative genomics of the fungal order Sordariales.</title>
        <authorList>
            <consortium name="Lawrence Berkeley National Laboratory"/>
            <person name="Hensen N."/>
            <person name="Bonometti L."/>
            <person name="Westerberg I."/>
            <person name="Brannstrom I.O."/>
            <person name="Guillou S."/>
            <person name="Cros-Aarteil S."/>
            <person name="Calhoun S."/>
            <person name="Haridas S."/>
            <person name="Kuo A."/>
            <person name="Mondo S."/>
            <person name="Pangilinan J."/>
            <person name="Riley R."/>
            <person name="Labutti K."/>
            <person name="Andreopoulos B."/>
            <person name="Lipzen A."/>
            <person name="Chen C."/>
            <person name="Yanf M."/>
            <person name="Daum C."/>
            <person name="Ng V."/>
            <person name="Clum A."/>
            <person name="Steindorff A."/>
            <person name="Ohm R."/>
            <person name="Martin F."/>
            <person name="Silar P."/>
            <person name="Natvig D."/>
            <person name="Lalanne C."/>
            <person name="Gautier V."/>
            <person name="Ament-Velasquez S.L."/>
            <person name="Kruys A."/>
            <person name="Hutchinson M.I."/>
            <person name="Powell A.J."/>
            <person name="Barry K."/>
            <person name="Miller A.N."/>
            <person name="Grigoriev I.V."/>
            <person name="Debuchy R."/>
            <person name="Gladieux P."/>
            <person name="Thoren M.H."/>
            <person name="Johannesson H."/>
        </authorList>
    </citation>
    <scope>NUCLEOTIDE SEQUENCE</scope>
    <source>
        <strain evidence="2">CBS 606.72</strain>
    </source>
</reference>
<comment type="caution">
    <text evidence="2">The sequence shown here is derived from an EMBL/GenBank/DDBJ whole genome shotgun (WGS) entry which is preliminary data.</text>
</comment>
<dbReference type="SUPFAM" id="SSF52540">
    <property type="entry name" value="P-loop containing nucleoside triphosphate hydrolases"/>
    <property type="match status" value="1"/>
</dbReference>